<accession>A0A4S4AU47</accession>
<dbReference type="SUPFAM" id="SSF53850">
    <property type="entry name" value="Periplasmic binding protein-like II"/>
    <property type="match status" value="1"/>
</dbReference>
<dbReference type="Proteomes" id="UP000307956">
    <property type="component" value="Unassembled WGS sequence"/>
</dbReference>
<keyword evidence="1" id="KW-0732">Signal</keyword>
<evidence type="ECO:0000313" key="4">
    <source>
        <dbReference type="Proteomes" id="UP000307956"/>
    </source>
</evidence>
<feature type="domain" description="Solute-binding protein family 3/N-terminal" evidence="2">
    <location>
        <begin position="38"/>
        <end position="254"/>
    </location>
</feature>
<keyword evidence="4" id="KW-1185">Reference proteome</keyword>
<dbReference type="RefSeq" id="WP_136383902.1">
    <property type="nucleotide sequence ID" value="NZ_SSOD01000003.1"/>
</dbReference>
<dbReference type="AlphaFoldDB" id="A0A4S4AU47"/>
<name>A0A4S4AU47_9RHOO</name>
<evidence type="ECO:0000313" key="3">
    <source>
        <dbReference type="EMBL" id="THF63451.1"/>
    </source>
</evidence>
<proteinExistence type="predicted"/>
<feature type="signal peptide" evidence="1">
    <location>
        <begin position="1"/>
        <end position="26"/>
    </location>
</feature>
<dbReference type="InterPro" id="IPR001638">
    <property type="entry name" value="Solute-binding_3/MltF_N"/>
</dbReference>
<dbReference type="Gene3D" id="3.40.190.10">
    <property type="entry name" value="Periplasmic binding protein-like II"/>
    <property type="match status" value="2"/>
</dbReference>
<protein>
    <submittedName>
        <fullName evidence="3">Amino acid ABC transporter substrate-binding protein</fullName>
    </submittedName>
</protein>
<gene>
    <name evidence="3" type="ORF">E6O51_05195</name>
</gene>
<dbReference type="Pfam" id="PF00497">
    <property type="entry name" value="SBP_bac_3"/>
    <property type="match status" value="1"/>
</dbReference>
<reference evidence="3 4" key="1">
    <citation type="submission" date="2019-04" db="EMBL/GenBank/DDBJ databases">
        <title>Azoarcus rhizosphaerae sp. nov. isolated from rhizosphere of Ficus religiosa.</title>
        <authorList>
            <person name="Lin S.-Y."/>
            <person name="Hameed A."/>
            <person name="Hsu Y.-H."/>
            <person name="Young C.-C."/>
        </authorList>
    </citation>
    <scope>NUCLEOTIDE SEQUENCE [LARGE SCALE GENOMIC DNA]</scope>
    <source>
        <strain evidence="3 4">CC-YHH848</strain>
    </source>
</reference>
<evidence type="ECO:0000256" key="1">
    <source>
        <dbReference type="SAM" id="SignalP"/>
    </source>
</evidence>
<dbReference type="PANTHER" id="PTHR38834:SF3">
    <property type="entry name" value="SOLUTE-BINDING PROTEIN FAMILY 3_N-TERMINAL DOMAIN-CONTAINING PROTEIN"/>
    <property type="match status" value="1"/>
</dbReference>
<sequence>MPTARTAFRTLLAAAAFGLALGSAHAQDRSLEELQWISEEYAPYNFSENGVAKGIAVDVLVKMWEVLGVPRSAADVRILPWARGYRMAQEQPGTCLFSMTITPERRQLFAFVEPLVDTSVTIVAPTAKQLRVAAAKDLDALTIGVVRDDIGEQALHSAGIKSALVRTDSARSLVRMLEGGRFDAISYGLDTALWNMKLEGIDTAGYKAVFTVREGIMGYACHKDIDPALLARLQGALDKLLADGSVERIKRQYLR</sequence>
<feature type="chain" id="PRO_5020859890" evidence="1">
    <location>
        <begin position="27"/>
        <end position="255"/>
    </location>
</feature>
<dbReference type="OrthoDB" id="8594082at2"/>
<dbReference type="PANTHER" id="PTHR38834">
    <property type="entry name" value="PERIPLASMIC SUBSTRATE BINDING PROTEIN FAMILY 3"/>
    <property type="match status" value="1"/>
</dbReference>
<organism evidence="3 4">
    <name type="scientific">Pseudothauera rhizosphaerae</name>
    <dbReference type="NCBI Taxonomy" id="2565932"/>
    <lineage>
        <taxon>Bacteria</taxon>
        <taxon>Pseudomonadati</taxon>
        <taxon>Pseudomonadota</taxon>
        <taxon>Betaproteobacteria</taxon>
        <taxon>Rhodocyclales</taxon>
        <taxon>Zoogloeaceae</taxon>
        <taxon>Pseudothauera</taxon>
    </lineage>
</organism>
<evidence type="ECO:0000259" key="2">
    <source>
        <dbReference type="Pfam" id="PF00497"/>
    </source>
</evidence>
<comment type="caution">
    <text evidence="3">The sequence shown here is derived from an EMBL/GenBank/DDBJ whole genome shotgun (WGS) entry which is preliminary data.</text>
</comment>
<dbReference type="EMBL" id="SSOD01000003">
    <property type="protein sequence ID" value="THF63451.1"/>
    <property type="molecule type" value="Genomic_DNA"/>
</dbReference>